<sequence>MFNMNKLYLFGLDEYEKLVYLDADMLCLGDLRPLEHIEPWAMAPDYGQNVGASVGQRMMFNTGVMVLRPCKETFGNLVKTLRGMRFGHFADQAVINKYLNDDSVPVECLHPKWNLIISNKHINKKMYSDIMKSGVKFMHFTKIKPWAIGRGLLVEKTSSKVYLHAKDRLLRWRFKEEIALWKSADASMRIETASSAV</sequence>
<accession>A0A259U0Q7</accession>
<protein>
    <recommendedName>
        <fullName evidence="3">Nucleotide-diphospho-sugar transferase domain-containing protein</fullName>
    </recommendedName>
</protein>
<name>A0A259U0Q7_9BACT</name>
<dbReference type="EMBL" id="MQWB01000001">
    <property type="protein sequence ID" value="OZC03427.1"/>
    <property type="molecule type" value="Genomic_DNA"/>
</dbReference>
<comment type="caution">
    <text evidence="1">The sequence shown here is derived from an EMBL/GenBank/DDBJ whole genome shotgun (WGS) entry which is preliminary data.</text>
</comment>
<dbReference type="Gene3D" id="3.90.550.10">
    <property type="entry name" value="Spore Coat Polysaccharide Biosynthesis Protein SpsA, Chain A"/>
    <property type="match status" value="1"/>
</dbReference>
<evidence type="ECO:0008006" key="3">
    <source>
        <dbReference type="Google" id="ProtNLM"/>
    </source>
</evidence>
<keyword evidence="2" id="KW-1185">Reference proteome</keyword>
<dbReference type="AlphaFoldDB" id="A0A259U0Q7"/>
<organism evidence="1 2">
    <name type="scientific">Rubricoccus marinus</name>
    <dbReference type="NCBI Taxonomy" id="716817"/>
    <lineage>
        <taxon>Bacteria</taxon>
        <taxon>Pseudomonadati</taxon>
        <taxon>Rhodothermota</taxon>
        <taxon>Rhodothermia</taxon>
        <taxon>Rhodothermales</taxon>
        <taxon>Rubricoccaceae</taxon>
        <taxon>Rubricoccus</taxon>
    </lineage>
</organism>
<proteinExistence type="predicted"/>
<dbReference type="Proteomes" id="UP000216446">
    <property type="component" value="Unassembled WGS sequence"/>
</dbReference>
<evidence type="ECO:0000313" key="1">
    <source>
        <dbReference type="EMBL" id="OZC03427.1"/>
    </source>
</evidence>
<dbReference type="SUPFAM" id="SSF53448">
    <property type="entry name" value="Nucleotide-diphospho-sugar transferases"/>
    <property type="match status" value="1"/>
</dbReference>
<dbReference type="InParanoid" id="A0A259U0Q7"/>
<dbReference type="PANTHER" id="PTHR11183">
    <property type="entry name" value="GLYCOGENIN SUBFAMILY MEMBER"/>
    <property type="match status" value="1"/>
</dbReference>
<reference evidence="1 2" key="1">
    <citation type="submission" date="2016-11" db="EMBL/GenBank/DDBJ databases">
        <title>Study of marine rhodopsin-containing bacteria.</title>
        <authorList>
            <person name="Yoshizawa S."/>
            <person name="Kumagai Y."/>
            <person name="Kogure K."/>
        </authorList>
    </citation>
    <scope>NUCLEOTIDE SEQUENCE [LARGE SCALE GENOMIC DNA]</scope>
    <source>
        <strain evidence="1 2">SG-29</strain>
    </source>
</reference>
<dbReference type="InterPro" id="IPR029044">
    <property type="entry name" value="Nucleotide-diphossugar_trans"/>
</dbReference>
<gene>
    <name evidence="1" type="ORF">BSZ36_10810</name>
</gene>
<dbReference type="Pfam" id="PF01501">
    <property type="entry name" value="Glyco_transf_8"/>
    <property type="match status" value="1"/>
</dbReference>
<dbReference type="InterPro" id="IPR050587">
    <property type="entry name" value="GNT1/Glycosyltrans_8"/>
</dbReference>
<dbReference type="InterPro" id="IPR002495">
    <property type="entry name" value="Glyco_trans_8"/>
</dbReference>
<dbReference type="GO" id="GO:0016757">
    <property type="term" value="F:glycosyltransferase activity"/>
    <property type="evidence" value="ECO:0007669"/>
    <property type="project" value="InterPro"/>
</dbReference>
<evidence type="ECO:0000313" key="2">
    <source>
        <dbReference type="Proteomes" id="UP000216446"/>
    </source>
</evidence>